<feature type="signal peptide" evidence="1">
    <location>
        <begin position="1"/>
        <end position="20"/>
    </location>
</feature>
<protein>
    <recommendedName>
        <fullName evidence="4">Spondin_N</fullName>
    </recommendedName>
</protein>
<feature type="chain" id="PRO_5011446780" description="Spondin_N" evidence="1">
    <location>
        <begin position="21"/>
        <end position="238"/>
    </location>
</feature>
<reference evidence="2 3" key="1">
    <citation type="submission" date="2016-10" db="EMBL/GenBank/DDBJ databases">
        <authorList>
            <person name="de Groot N.N."/>
        </authorList>
    </citation>
    <scope>NUCLEOTIDE SEQUENCE [LARGE SCALE GENOMIC DNA]</scope>
    <source>
        <strain evidence="2 3">DSM 6059</strain>
    </source>
</reference>
<dbReference type="PROSITE" id="PS51257">
    <property type="entry name" value="PROKAR_LIPOPROTEIN"/>
    <property type="match status" value="1"/>
</dbReference>
<name>A0A1I1MA13_9GAMM</name>
<dbReference type="RefSeq" id="WP_091984549.1">
    <property type="nucleotide sequence ID" value="NZ_FOLO01000019.1"/>
</dbReference>
<dbReference type="NCBIfam" id="NF038123">
    <property type="entry name" value="NF038123_dom"/>
    <property type="match status" value="1"/>
</dbReference>
<proteinExistence type="predicted"/>
<gene>
    <name evidence="2" type="ORF">SAMN02745724_02633</name>
</gene>
<dbReference type="EMBL" id="FOLO01000019">
    <property type="protein sequence ID" value="SFC82347.1"/>
    <property type="molecule type" value="Genomic_DNA"/>
</dbReference>
<keyword evidence="3" id="KW-1185">Reference proteome</keyword>
<dbReference type="STRING" id="1123010.SAMN02745724_02633"/>
<evidence type="ECO:0000256" key="1">
    <source>
        <dbReference type="SAM" id="SignalP"/>
    </source>
</evidence>
<dbReference type="OrthoDB" id="5188840at2"/>
<evidence type="ECO:0000313" key="2">
    <source>
        <dbReference type="EMBL" id="SFC82347.1"/>
    </source>
</evidence>
<dbReference type="InterPro" id="IPR009465">
    <property type="entry name" value="Spondin_N"/>
</dbReference>
<dbReference type="AlphaFoldDB" id="A0A1I1MA13"/>
<evidence type="ECO:0008006" key="4">
    <source>
        <dbReference type="Google" id="ProtNLM"/>
    </source>
</evidence>
<sequence length="238" mass="25224">MLNKKALLLPLLGMILLGCGGDDNNNDDMTMMPAPGPVPVPTFSFEVKINNLTYGQPLSPIGIALHKQGHFWNLGQAASSELEMLAESGDNTALLAMDMIDTSISDTAPLVPGKSVTLTLSTQDITDMKLSLISMMVNTNDGFSGLNAIDVSALAIGAKLNFKTHAYDSGTEANNEAAGTIPGPADMGEGFNAQREDVNFVSMHPGIIGNDDGLTNSVLNYQHKFDNPLMAVSITRIQ</sequence>
<evidence type="ECO:0000313" key="3">
    <source>
        <dbReference type="Proteomes" id="UP000198862"/>
    </source>
</evidence>
<keyword evidence="1" id="KW-0732">Signal</keyword>
<dbReference type="Proteomes" id="UP000198862">
    <property type="component" value="Unassembled WGS sequence"/>
</dbReference>
<accession>A0A1I1MA13</accession>
<organism evidence="2 3">
    <name type="scientific">Pseudoalteromonas denitrificans DSM 6059</name>
    <dbReference type="NCBI Taxonomy" id="1123010"/>
    <lineage>
        <taxon>Bacteria</taxon>
        <taxon>Pseudomonadati</taxon>
        <taxon>Pseudomonadota</taxon>
        <taxon>Gammaproteobacteria</taxon>
        <taxon>Alteromonadales</taxon>
        <taxon>Pseudoalteromonadaceae</taxon>
        <taxon>Pseudoalteromonas</taxon>
    </lineage>
</organism>
<dbReference type="InterPro" id="IPR038678">
    <property type="entry name" value="Spondin_N_sf"/>
</dbReference>
<dbReference type="Gene3D" id="2.60.40.2130">
    <property type="entry name" value="F-spondin domain"/>
    <property type="match status" value="1"/>
</dbReference>